<reference evidence="1" key="1">
    <citation type="submission" date="2021-01" db="EMBL/GenBank/DDBJ databases">
        <authorList>
            <person name="Corre E."/>
            <person name="Pelletier E."/>
            <person name="Niang G."/>
            <person name="Scheremetjew M."/>
            <person name="Finn R."/>
            <person name="Kale V."/>
            <person name="Holt S."/>
            <person name="Cochrane G."/>
            <person name="Meng A."/>
            <person name="Brown T."/>
            <person name="Cohen L."/>
        </authorList>
    </citation>
    <scope>NUCLEOTIDE SEQUENCE</scope>
    <source>
        <strain evidence="1">CCCM811</strain>
    </source>
</reference>
<accession>A0A7S3Z7Z8</accession>
<proteinExistence type="predicted"/>
<dbReference type="AlphaFoldDB" id="A0A7S3Z7Z8"/>
<sequence length="271" mass="30787">MIRYILAREGDCMLLVAASLAFFPSPRVDSNSMPCRQIRKRKLPPSTAEKKARFVRDLWMKHNHCHPLERATLFRTVKEDCGFGGKVLYPGSYVDIHASVVFDDVVYVDTDRKAKRFFSSPDIVRGLVRGHRQKDKKASFRFSFHPNDYMQPLPYPDGFFDGLISLYAGPISEFCSRYVKKGGYLLVNKSHGDVALAALNSQWVLVAVLVQCASPPSSTKPSKLAVVRQDLESFLEPKRQTDKDITRETLIQSQTGVKYKKEAVAYVFEKK</sequence>
<protein>
    <submittedName>
        <fullName evidence="1">Uncharacterized protein</fullName>
    </submittedName>
</protein>
<name>A0A7S3Z7Z8_9EUKA</name>
<organism evidence="1">
    <name type="scientific">Lotharella globosa</name>
    <dbReference type="NCBI Taxonomy" id="91324"/>
    <lineage>
        <taxon>Eukaryota</taxon>
        <taxon>Sar</taxon>
        <taxon>Rhizaria</taxon>
        <taxon>Cercozoa</taxon>
        <taxon>Chlorarachniophyceae</taxon>
        <taxon>Lotharella</taxon>
    </lineage>
</organism>
<dbReference type="EMBL" id="HBIV01037241">
    <property type="protein sequence ID" value="CAE0674783.1"/>
    <property type="molecule type" value="Transcribed_RNA"/>
</dbReference>
<gene>
    <name evidence="1" type="ORF">LGLO00237_LOCUS26557</name>
</gene>
<evidence type="ECO:0000313" key="1">
    <source>
        <dbReference type="EMBL" id="CAE0674783.1"/>
    </source>
</evidence>